<dbReference type="AlphaFoldDB" id="A0A5R8WQR9"/>
<feature type="chain" id="PRO_5024404521" description="DUF481 domain-containing protein" evidence="1">
    <location>
        <begin position="27"/>
        <end position="261"/>
    </location>
</feature>
<evidence type="ECO:0000313" key="3">
    <source>
        <dbReference type="Proteomes" id="UP000305517"/>
    </source>
</evidence>
<gene>
    <name evidence="2" type="ORF">FDY95_10720</name>
</gene>
<dbReference type="RefSeq" id="WP_138077615.1">
    <property type="nucleotide sequence ID" value="NZ_VAJM01000004.1"/>
</dbReference>
<accession>A0A5R8WQR9</accession>
<evidence type="ECO:0000256" key="1">
    <source>
        <dbReference type="SAM" id="SignalP"/>
    </source>
</evidence>
<keyword evidence="1" id="KW-0732">Signal</keyword>
<keyword evidence="3" id="KW-1185">Reference proteome</keyword>
<evidence type="ECO:0000313" key="2">
    <source>
        <dbReference type="EMBL" id="TLM93098.1"/>
    </source>
</evidence>
<proteinExistence type="predicted"/>
<dbReference type="PROSITE" id="PS51257">
    <property type="entry name" value="PROKAR_LIPOPROTEIN"/>
    <property type="match status" value="1"/>
</dbReference>
<name>A0A5R8WQR9_9BACT</name>
<evidence type="ECO:0008006" key="4">
    <source>
        <dbReference type="Google" id="ProtNLM"/>
    </source>
</evidence>
<organism evidence="2 3">
    <name type="scientific">Hymenobacter jeollabukensis</name>
    <dbReference type="NCBI Taxonomy" id="2025313"/>
    <lineage>
        <taxon>Bacteria</taxon>
        <taxon>Pseudomonadati</taxon>
        <taxon>Bacteroidota</taxon>
        <taxon>Cytophagia</taxon>
        <taxon>Cytophagales</taxon>
        <taxon>Hymenobacteraceae</taxon>
        <taxon>Hymenobacter</taxon>
    </lineage>
</organism>
<dbReference type="EMBL" id="VAJM01000004">
    <property type="protein sequence ID" value="TLM93098.1"/>
    <property type="molecule type" value="Genomic_DNA"/>
</dbReference>
<reference evidence="2 3" key="1">
    <citation type="submission" date="2019-05" db="EMBL/GenBank/DDBJ databases">
        <title>Hymenobacter edaphi sp. nov., isolated from abandoned arsenic-contaminated farmland soil.</title>
        <authorList>
            <person name="Nie L."/>
        </authorList>
    </citation>
    <scope>NUCLEOTIDE SEQUENCE [LARGE SCALE GENOMIC DNA]</scope>
    <source>
        <strain evidence="2 3">1-3-3-8</strain>
    </source>
</reference>
<dbReference type="OrthoDB" id="875142at2"/>
<comment type="caution">
    <text evidence="2">The sequence shown here is derived from an EMBL/GenBank/DDBJ whole genome shotgun (WGS) entry which is preliminary data.</text>
</comment>
<sequence>MKRFLFPFSCALGLLAALLTSCSVYAPMQPTTSTIRHRGETELSASIQPNGRLEAGVVHSPMANVLVSGAATFRPKTNDSSSLNTRQWELGLGTYRALGTHWLLTGLAGGGYATTHKSIMTKELDIFPLGVHNELYQYDARYAKLFGQFNASYAFRGGEVGAAYRLTYLHFRDLNWQYNGYSAPIPVKSMLRHEPQLFCRINLDRQQPARWQAQAAIGMSLAQNRKAEVETWTSTEAHRTRLPMPTASLGVVFRPGRRIGK</sequence>
<protein>
    <recommendedName>
        <fullName evidence="4">DUF481 domain-containing protein</fullName>
    </recommendedName>
</protein>
<feature type="signal peptide" evidence="1">
    <location>
        <begin position="1"/>
        <end position="26"/>
    </location>
</feature>
<dbReference type="Proteomes" id="UP000305517">
    <property type="component" value="Unassembled WGS sequence"/>
</dbReference>